<name>X8DL08_9MYCO</name>
<dbReference type="InterPro" id="IPR004869">
    <property type="entry name" value="MMPL_dom"/>
</dbReference>
<feature type="transmembrane region" description="Helical" evidence="7">
    <location>
        <begin position="243"/>
        <end position="264"/>
    </location>
</feature>
<evidence type="ECO:0000259" key="8">
    <source>
        <dbReference type="Pfam" id="PF03176"/>
    </source>
</evidence>
<evidence type="ECO:0000256" key="6">
    <source>
        <dbReference type="ARBA" id="ARBA00023136"/>
    </source>
</evidence>
<accession>X8DL08</accession>
<feature type="transmembrane region" description="Helical" evidence="7">
    <location>
        <begin position="186"/>
        <end position="205"/>
    </location>
</feature>
<protein>
    <submittedName>
        <fullName evidence="9">MMPL family protein</fullName>
    </submittedName>
</protein>
<evidence type="ECO:0000256" key="2">
    <source>
        <dbReference type="ARBA" id="ARBA00010157"/>
    </source>
</evidence>
<comment type="subcellular location">
    <subcellularLocation>
        <location evidence="1">Cell membrane</location>
        <topology evidence="1">Multi-pass membrane protein</topology>
    </subcellularLocation>
</comment>
<keyword evidence="3" id="KW-1003">Cell membrane</keyword>
<dbReference type="EMBL" id="JAOJ01000003">
    <property type="protein sequence ID" value="EUA68165.1"/>
    <property type="molecule type" value="Genomic_DNA"/>
</dbReference>
<organism evidence="9 10">
    <name type="scientific">Mycobacteroides abscessus subsp. bolletii 1513</name>
    <dbReference type="NCBI Taxonomy" id="1299321"/>
    <lineage>
        <taxon>Bacteria</taxon>
        <taxon>Bacillati</taxon>
        <taxon>Actinomycetota</taxon>
        <taxon>Actinomycetes</taxon>
        <taxon>Mycobacteriales</taxon>
        <taxon>Mycobacteriaceae</taxon>
        <taxon>Mycobacteroides</taxon>
        <taxon>Mycobacteroides abscessus</taxon>
    </lineage>
</organism>
<dbReference type="PATRIC" id="fig|1299321.3.peg.5464"/>
<evidence type="ECO:0000256" key="5">
    <source>
        <dbReference type="ARBA" id="ARBA00022989"/>
    </source>
</evidence>
<evidence type="ECO:0000256" key="3">
    <source>
        <dbReference type="ARBA" id="ARBA00022475"/>
    </source>
</evidence>
<feature type="transmembrane region" description="Helical" evidence="7">
    <location>
        <begin position="212"/>
        <end position="237"/>
    </location>
</feature>
<reference evidence="9 10" key="1">
    <citation type="submission" date="2013-12" db="EMBL/GenBank/DDBJ databases">
        <authorList>
            <person name="Zelazny A."/>
            <person name="Olivier K."/>
            <person name="Holland S."/>
            <person name="Lenaerts A."/>
            <person name="Ordway D."/>
            <person name="DeGroote M.A."/>
            <person name="Parker T."/>
            <person name="Sizemore C."/>
            <person name="Tallon L.J."/>
            <person name="Sadzewicz L.K."/>
            <person name="Sengamalay N."/>
            <person name="Fraser C.M."/>
            <person name="Hine E."/>
            <person name="Shefchek K.A."/>
            <person name="Das S.P."/>
            <person name="Tettelin H."/>
        </authorList>
    </citation>
    <scope>NUCLEOTIDE SEQUENCE [LARGE SCALE GENOMIC DNA]</scope>
    <source>
        <strain evidence="9 10">1513</strain>
    </source>
</reference>
<evidence type="ECO:0000256" key="1">
    <source>
        <dbReference type="ARBA" id="ARBA00004651"/>
    </source>
</evidence>
<dbReference type="PANTHER" id="PTHR33406:SF6">
    <property type="entry name" value="MEMBRANE PROTEIN YDGH-RELATED"/>
    <property type="match status" value="1"/>
</dbReference>
<proteinExistence type="inferred from homology"/>
<evidence type="ECO:0000256" key="4">
    <source>
        <dbReference type="ARBA" id="ARBA00022692"/>
    </source>
</evidence>
<dbReference type="Gene3D" id="1.20.1640.10">
    <property type="entry name" value="Multidrug efflux transporter AcrB transmembrane domain"/>
    <property type="match status" value="1"/>
</dbReference>
<sequence>MKRPFIPRMVRVLAVPIVLFWAIVAVTTNTFVPHVEDVAEELAGPMIPHYAPSQRAMLHIGEKFQESTSTSLTMLVLEADRPLDGSDHQYYDDLVRRLKSDTEHVQYVMDTWGKPITAAGAQSLDGKSAFVLLRLAGDIGQTQANKSVEAIKETIDKDTPPPGLKVYVSGAAPLASDTLSVANSSLNNITIVTIFLIIFMLLMVYRSVTTMLVPLFGVLVEMLVARGVVATLGHFGYIELSSFAVNIVIALTLGAGTDYGIFLLGRYHEARNAGLDREDAFYSAYRGVSHVIIGSGLTIAGPGCV</sequence>
<keyword evidence="5 7" id="KW-1133">Transmembrane helix</keyword>
<dbReference type="Pfam" id="PF03176">
    <property type="entry name" value="MMPL"/>
    <property type="match status" value="1"/>
</dbReference>
<evidence type="ECO:0000313" key="10">
    <source>
        <dbReference type="Proteomes" id="UP000023351"/>
    </source>
</evidence>
<gene>
    <name evidence="9" type="ORF">I540_5645</name>
</gene>
<dbReference type="Proteomes" id="UP000023351">
    <property type="component" value="Unassembled WGS sequence"/>
</dbReference>
<evidence type="ECO:0000313" key="9">
    <source>
        <dbReference type="EMBL" id="EUA68165.1"/>
    </source>
</evidence>
<dbReference type="InterPro" id="IPR050545">
    <property type="entry name" value="Mycobact_MmpL"/>
</dbReference>
<evidence type="ECO:0000256" key="7">
    <source>
        <dbReference type="SAM" id="Phobius"/>
    </source>
</evidence>
<dbReference type="SUPFAM" id="SSF82866">
    <property type="entry name" value="Multidrug efflux transporter AcrB transmembrane domain"/>
    <property type="match status" value="1"/>
</dbReference>
<dbReference type="AlphaFoldDB" id="X8DL08"/>
<feature type="transmembrane region" description="Helical" evidence="7">
    <location>
        <begin position="12"/>
        <end position="32"/>
    </location>
</feature>
<keyword evidence="4 7" id="KW-0812">Transmembrane</keyword>
<dbReference type="GO" id="GO:0005886">
    <property type="term" value="C:plasma membrane"/>
    <property type="evidence" value="ECO:0007669"/>
    <property type="project" value="UniProtKB-SubCell"/>
</dbReference>
<dbReference type="PANTHER" id="PTHR33406">
    <property type="entry name" value="MEMBRANE PROTEIN MJ1562-RELATED"/>
    <property type="match status" value="1"/>
</dbReference>
<feature type="domain" description="Membrane transport protein MMPL" evidence="8">
    <location>
        <begin position="46"/>
        <end position="301"/>
    </location>
</feature>
<comment type="similarity">
    <text evidence="2">Belongs to the resistance-nodulation-cell division (RND) (TC 2.A.6) family. MmpL subfamily.</text>
</comment>
<comment type="caution">
    <text evidence="9">The sequence shown here is derived from an EMBL/GenBank/DDBJ whole genome shotgun (WGS) entry which is preliminary data.</text>
</comment>
<keyword evidence="6 7" id="KW-0472">Membrane</keyword>